<feature type="signal peptide" evidence="1">
    <location>
        <begin position="1"/>
        <end position="18"/>
    </location>
</feature>
<evidence type="ECO:0000313" key="2">
    <source>
        <dbReference type="EMBL" id="WOC51348.1"/>
    </source>
</evidence>
<accession>A0AAU0EYL5</accession>
<organism evidence="2 3">
    <name type="scientific">Bergeyella porcorum</name>
    <dbReference type="NCBI Taxonomy" id="1735111"/>
    <lineage>
        <taxon>Bacteria</taxon>
        <taxon>Pseudomonadati</taxon>
        <taxon>Bacteroidota</taxon>
        <taxon>Flavobacteriia</taxon>
        <taxon>Flavobacteriales</taxon>
        <taxon>Weeksellaceae</taxon>
        <taxon>Bergeyella</taxon>
    </lineage>
</organism>
<evidence type="ECO:0000313" key="3">
    <source>
        <dbReference type="Proteomes" id="UP001432059"/>
    </source>
</evidence>
<dbReference type="AlphaFoldDB" id="A0AAU0EYL5"/>
<sequence length="349" mass="36824">MKKNIFLAVMLTAGTLSAQKVGINTETPKATLDVNAEAVAAHQAGVQAPRLTRAELTAKGDNLYGEDHQGALVYITDVSGGDATGQRIEVLEPGYYLFDGQIWQKLISMSEYENLYMTDGTLTSNRLVTQNAKTLTFTNTTKGGTIFTNTTGTAAAQKAAIQIKDGQQGVGKVLMSDAEGNVNWQLPAAPVLTGTFLDAGRTGEITQVGTSYKTGATITLPRGTWAISIAAEVNIAKPAGATGTASRWGILYLSTRTDDSFTGVSGLAGNANTSFLAAHPLNFIHSRQTLAGSQIITVTGAEQTFNVYFITNEGWGGAADSNFSSTGYKITNSFAGTGKNTYFFAVKLK</sequence>
<evidence type="ECO:0008006" key="4">
    <source>
        <dbReference type="Google" id="ProtNLM"/>
    </source>
</evidence>
<dbReference type="Proteomes" id="UP001432059">
    <property type="component" value="Chromosome"/>
</dbReference>
<gene>
    <name evidence="2" type="ORF">BPO_0701</name>
</gene>
<dbReference type="KEGG" id="bpor:BPO_0701"/>
<keyword evidence="1" id="KW-0732">Signal</keyword>
<keyword evidence="3" id="KW-1185">Reference proteome</keyword>
<protein>
    <recommendedName>
        <fullName evidence="4">T9SS C-terminal target domain-containing protein</fullName>
    </recommendedName>
</protein>
<feature type="chain" id="PRO_5043804072" description="T9SS C-terminal target domain-containing protein" evidence="1">
    <location>
        <begin position="19"/>
        <end position="349"/>
    </location>
</feature>
<proteinExistence type="predicted"/>
<reference evidence="2" key="1">
    <citation type="submission" date="2023-10" db="EMBL/GenBank/DDBJ databases">
        <title>Characterization and whole genome sequencing of a novel strain of Bergeyella porcorum QD2021 isolated from pig.</title>
        <authorList>
            <person name="Liu G."/>
            <person name="Chen C."/>
            <person name="Han X."/>
        </authorList>
    </citation>
    <scope>NUCLEOTIDE SEQUENCE</scope>
    <source>
        <strain evidence="2">QD2021</strain>
    </source>
</reference>
<dbReference type="RefSeq" id="WP_327984989.1">
    <property type="nucleotide sequence ID" value="NZ_CP136426.1"/>
</dbReference>
<evidence type="ECO:0000256" key="1">
    <source>
        <dbReference type="SAM" id="SignalP"/>
    </source>
</evidence>
<name>A0AAU0EYL5_9FLAO</name>
<dbReference type="EMBL" id="CP136426">
    <property type="protein sequence ID" value="WOC51348.1"/>
    <property type="molecule type" value="Genomic_DNA"/>
</dbReference>